<dbReference type="Gene3D" id="2.120.10.30">
    <property type="entry name" value="TolB, C-terminal domain"/>
    <property type="match status" value="1"/>
</dbReference>
<dbReference type="PANTHER" id="PTHR36842">
    <property type="entry name" value="PROTEIN TOLB HOMOLOG"/>
    <property type="match status" value="1"/>
</dbReference>
<dbReference type="OrthoDB" id="9815657at2"/>
<dbReference type="STRING" id="936155.HFELIS_14710"/>
<proteinExistence type="predicted"/>
<dbReference type="GeneID" id="36134712"/>
<keyword evidence="3" id="KW-1185">Reference proteome</keyword>
<dbReference type="SUPFAM" id="SSF69304">
    <property type="entry name" value="Tricorn protease N-terminal domain"/>
    <property type="match status" value="1"/>
</dbReference>
<dbReference type="InterPro" id="IPR007195">
    <property type="entry name" value="TolB_N"/>
</dbReference>
<dbReference type="PANTHER" id="PTHR36842:SF1">
    <property type="entry name" value="PROTEIN TOLB"/>
    <property type="match status" value="1"/>
</dbReference>
<dbReference type="Gene3D" id="3.40.50.10070">
    <property type="entry name" value="TolB, N-terminal domain"/>
    <property type="match status" value="1"/>
</dbReference>
<dbReference type="AlphaFoldDB" id="E7AAN5"/>
<accession>E7AAN5</accession>
<evidence type="ECO:0000313" key="2">
    <source>
        <dbReference type="EMBL" id="CBY83555.1"/>
    </source>
</evidence>
<dbReference type="SUPFAM" id="SSF52964">
    <property type="entry name" value="TolB, N-terminal domain"/>
    <property type="match status" value="1"/>
</dbReference>
<dbReference type="KEGG" id="hfe:HFELIS_14710"/>
<name>E7AAN5_HELFC</name>
<sequence>MRFLWFFILGWQMLWSADATLDIIKNIEKLPSVAVRYLKNSQEPYLAKIYAMLLTDLKISNHVKTIELGAQAEQINYSALQAKQASLLVSLRVDKLGQVNVRFYDVAHQSVLGIKDYTFNQKPLYPFIAHRVAIDINDALKAPPIAWMARFVIFAKYIKPGVTKISIADYTLTYKQDIIDNGMLNVFPKWANAEQSAFYYTQYLHHPTIIKYNLRDGTSEVITQSEGMATVSSVSRNGRKLLLTLAPNGQSDIYLYDTAKKNSIRLTKYQGIDVLGNFVGNEKGMVFVSDRAGYPNVYFKKLQPDAPIEQVVFYSKNNDSVAASGNNIVYVSRENRDENGQISFNLHFITLKSDYVRRLTASGINQMPRFSQDGKAVMYLKKASQQSALGVILLDYNQSYLFPLEGVQIQAFDW</sequence>
<dbReference type="GO" id="GO:0015031">
    <property type="term" value="P:protein transport"/>
    <property type="evidence" value="ECO:0007669"/>
    <property type="project" value="InterPro"/>
</dbReference>
<evidence type="ECO:0000259" key="1">
    <source>
        <dbReference type="Pfam" id="PF04052"/>
    </source>
</evidence>
<organism evidence="2 3">
    <name type="scientific">Helicobacter felis (strain ATCC 49179 / CCUG 28539 / NCTC 12436 / CS1)</name>
    <dbReference type="NCBI Taxonomy" id="936155"/>
    <lineage>
        <taxon>Bacteria</taxon>
        <taxon>Pseudomonadati</taxon>
        <taxon>Campylobacterota</taxon>
        <taxon>Epsilonproteobacteria</taxon>
        <taxon>Campylobacterales</taxon>
        <taxon>Helicobacteraceae</taxon>
        <taxon>Helicobacter</taxon>
    </lineage>
</organism>
<evidence type="ECO:0000313" key="3">
    <source>
        <dbReference type="Proteomes" id="UP000007934"/>
    </source>
</evidence>
<dbReference type="NCBIfam" id="NF003124">
    <property type="entry name" value="PRK04043.1"/>
    <property type="match status" value="1"/>
</dbReference>
<gene>
    <name evidence="2" type="ordered locus">Hfelis_14710</name>
</gene>
<dbReference type="InterPro" id="IPR011042">
    <property type="entry name" value="6-blade_b-propeller_TolB-like"/>
</dbReference>
<dbReference type="Proteomes" id="UP000007934">
    <property type="component" value="Chromosome"/>
</dbReference>
<feature type="domain" description="TolB N-terminal" evidence="1">
    <location>
        <begin position="20"/>
        <end position="110"/>
    </location>
</feature>
<dbReference type="GO" id="GO:0042597">
    <property type="term" value="C:periplasmic space"/>
    <property type="evidence" value="ECO:0007669"/>
    <property type="project" value="InterPro"/>
</dbReference>
<dbReference type="EMBL" id="FQ670179">
    <property type="protein sequence ID" value="CBY83555.1"/>
    <property type="molecule type" value="Genomic_DNA"/>
</dbReference>
<dbReference type="HOGENOM" id="CLU_665280_0_0_7"/>
<protein>
    <recommendedName>
        <fullName evidence="1">TolB N-terminal domain-containing protein</fullName>
    </recommendedName>
</protein>
<reference evidence="2 3" key="1">
    <citation type="journal article" date="2011" name="Genome Biol. Evol.">
        <title>Comparative whole genome sequence analysis of the carcinogenic bacterial model pathogen Helicobacter felis.</title>
        <authorList>
            <person name="Arnold I.C."/>
            <person name="Zigova Z."/>
            <person name="Holden M."/>
            <person name="Lawley T.D."/>
            <person name="Rad R."/>
            <person name="Dougan G."/>
            <person name="Falkow S."/>
            <person name="Bentley S.D."/>
            <person name="Muller A."/>
        </authorList>
    </citation>
    <scope>NUCLEOTIDE SEQUENCE [LARGE SCALE GENOMIC DNA]</scope>
    <source>
        <strain evidence="3">ATCC 49179 / CCUG 28539 / NCTC 12436 / CS1</strain>
    </source>
</reference>
<dbReference type="Pfam" id="PF04052">
    <property type="entry name" value="TolB_N"/>
    <property type="match status" value="1"/>
</dbReference>
<dbReference type="eggNOG" id="COG0823">
    <property type="taxonomic scope" value="Bacteria"/>
</dbReference>
<dbReference type="RefSeq" id="WP_013469918.1">
    <property type="nucleotide sequence ID" value="NC_014810.2"/>
</dbReference>